<feature type="region of interest" description="Disordered" evidence="1">
    <location>
        <begin position="1"/>
        <end position="51"/>
    </location>
</feature>
<feature type="compositionally biased region" description="Polar residues" evidence="1">
    <location>
        <begin position="39"/>
        <end position="51"/>
    </location>
</feature>
<accession>A0A9X0QVK9</accession>
<evidence type="ECO:0000256" key="1">
    <source>
        <dbReference type="SAM" id="MobiDB-lite"/>
    </source>
</evidence>
<comment type="caution">
    <text evidence="2">The sequence shown here is derived from an EMBL/GenBank/DDBJ whole genome shotgun (WGS) entry which is preliminary data.</text>
</comment>
<sequence>MPAWRWRPRRPPATTPRRAPPTSPRRSAGRWGRREPSFNRGSSGDRSVSQFRHTHPAEALLTPEAVRGRSMELYAAALDGRLPGWRLHPEALADCAAMVAAEVRDRYPDLRVPFHARWRHFAVGGIDRWAALRALAAFPTPASEARAACDLAIVSVLLDAGAGMGWRYTEAGTGAVLARSEGLAVASLSIFARGGFAEDGVSPRADASRLARITAAELAEGFQAGEANPLVGLEGRAALLRRLGETVLAAPAVFGRADAPRPGGIFDLLAAGGELPARAILIALLRHLGPIWPGRELLEGVPLGDCWRHPGIRRTDPTSGLIPFHKLSQWLAYSLVEPLQAAGVVVVGLDALTGLAEYRNGGLFLDAGVIALADPEDASREHLPGAPLIVGWRALTVALLDALAPLVREKLGVAAADFPLARVLEGGSWWAGRRLAAERRADGGPPLRVASDGTLF</sequence>
<feature type="compositionally biased region" description="Basic residues" evidence="1">
    <location>
        <begin position="1"/>
        <end position="10"/>
    </location>
</feature>
<protein>
    <submittedName>
        <fullName evidence="2">DUF1688 family protein</fullName>
    </submittedName>
</protein>
<dbReference type="AlphaFoldDB" id="A0A9X0QVK9"/>
<dbReference type="EMBL" id="JACOMF010000004">
    <property type="protein sequence ID" value="MBC4014706.1"/>
    <property type="molecule type" value="Genomic_DNA"/>
</dbReference>
<proteinExistence type="predicted"/>
<dbReference type="Pfam" id="PF07958">
    <property type="entry name" value="DUF1688"/>
    <property type="match status" value="1"/>
</dbReference>
<organism evidence="2 3">
    <name type="scientific">Siccirubricoccus deserti</name>
    <dbReference type="NCBI Taxonomy" id="2013562"/>
    <lineage>
        <taxon>Bacteria</taxon>
        <taxon>Pseudomonadati</taxon>
        <taxon>Pseudomonadota</taxon>
        <taxon>Alphaproteobacteria</taxon>
        <taxon>Acetobacterales</taxon>
        <taxon>Roseomonadaceae</taxon>
        <taxon>Siccirubricoccus</taxon>
    </lineage>
</organism>
<dbReference type="PANTHER" id="PTHR31687:SF3">
    <property type="entry name" value="PROTEIN URG3"/>
    <property type="match status" value="1"/>
</dbReference>
<dbReference type="PANTHER" id="PTHR31687">
    <property type="match status" value="1"/>
</dbReference>
<dbReference type="Proteomes" id="UP000600101">
    <property type="component" value="Unassembled WGS sequence"/>
</dbReference>
<evidence type="ECO:0000313" key="2">
    <source>
        <dbReference type="EMBL" id="MBC4014706.1"/>
    </source>
</evidence>
<dbReference type="InterPro" id="IPR012469">
    <property type="entry name" value="DUF1688"/>
</dbReference>
<evidence type="ECO:0000313" key="3">
    <source>
        <dbReference type="Proteomes" id="UP000600101"/>
    </source>
</evidence>
<reference evidence="2" key="1">
    <citation type="submission" date="2020-08" db="EMBL/GenBank/DDBJ databases">
        <authorList>
            <person name="Hu Y."/>
            <person name="Nguyen S.V."/>
            <person name="Li F."/>
            <person name="Fanning S."/>
        </authorList>
    </citation>
    <scope>NUCLEOTIDE SEQUENCE</scope>
    <source>
        <strain evidence="2">SYSU D8009</strain>
    </source>
</reference>
<keyword evidence="3" id="KW-1185">Reference proteome</keyword>
<gene>
    <name evidence="2" type="ORF">H7965_05155</name>
</gene>
<feature type="compositionally biased region" description="Pro residues" evidence="1">
    <location>
        <begin position="11"/>
        <end position="23"/>
    </location>
</feature>
<name>A0A9X0QVK9_9PROT</name>